<dbReference type="SUPFAM" id="SSF158832">
    <property type="entry name" value="Tex N-terminal region-like"/>
    <property type="match status" value="1"/>
</dbReference>
<sequence>MSDESEDDRSNGSELKTTKPDCSLVTFSDGSYNGETGQSKDYACLRMALAQLPKGFCHRSDYAPYKESNKGTLAQRARQLGLECIALKILDGTTEISLRMIDNLVNPYVEDLKTVHKVEQAELGALVPISAADNYLPLMLIFTRKRIEPELMVMDNMLVASSVKNEKIEFSLETKERGNSKNASENSQKNIAEKSKYERYFNFKTSFSRIRSHQPLLYMLEGEINNGFDYNSIPLGVPTKVPISRMAGSSNNSSPSARCPPHPQWLASFTPLVITTLTSQAYMSCDNLEIDHICGVLNDAQLEVKERMQEAKKKVRDEDTSITKVYSDIFVQDLHYPMQPFERSSSVNKECLVGNLYYDSLIVKRYLPHEVIKKKGDDMVEQKSERSSGGEE</sequence>
<gene>
    <name evidence="1" type="ORF">TTEB3V08_LOCUS11106</name>
</gene>
<reference evidence="1" key="1">
    <citation type="submission" date="2020-11" db="EMBL/GenBank/DDBJ databases">
        <authorList>
            <person name="Tran Van P."/>
        </authorList>
    </citation>
    <scope>NUCLEOTIDE SEQUENCE</scope>
</reference>
<evidence type="ECO:0000313" key="1">
    <source>
        <dbReference type="EMBL" id="CAD7463220.1"/>
    </source>
</evidence>
<dbReference type="EMBL" id="OE007523">
    <property type="protein sequence ID" value="CAD7463220.1"/>
    <property type="molecule type" value="Genomic_DNA"/>
</dbReference>
<name>A0A7R9IRH2_9NEOP</name>
<protein>
    <submittedName>
        <fullName evidence="1">Uncharacterized protein</fullName>
    </submittedName>
</protein>
<proteinExistence type="predicted"/>
<accession>A0A7R9IRH2</accession>
<dbReference type="AlphaFoldDB" id="A0A7R9IRH2"/>
<organism evidence="1">
    <name type="scientific">Timema tahoe</name>
    <dbReference type="NCBI Taxonomy" id="61484"/>
    <lineage>
        <taxon>Eukaryota</taxon>
        <taxon>Metazoa</taxon>
        <taxon>Ecdysozoa</taxon>
        <taxon>Arthropoda</taxon>
        <taxon>Hexapoda</taxon>
        <taxon>Insecta</taxon>
        <taxon>Pterygota</taxon>
        <taxon>Neoptera</taxon>
        <taxon>Polyneoptera</taxon>
        <taxon>Phasmatodea</taxon>
        <taxon>Timematodea</taxon>
        <taxon>Timematoidea</taxon>
        <taxon>Timematidae</taxon>
        <taxon>Timema</taxon>
    </lineage>
</organism>